<keyword evidence="2" id="KW-1185">Reference proteome</keyword>
<dbReference type="STRING" id="158189.SpiBuddy_2310"/>
<gene>
    <name evidence="1" type="ordered locus">SpiBuddy_2310</name>
</gene>
<dbReference type="RefSeq" id="WP_013607978.1">
    <property type="nucleotide sequence ID" value="NC_015152.1"/>
</dbReference>
<evidence type="ECO:0000313" key="1">
    <source>
        <dbReference type="EMBL" id="ADY14129.1"/>
    </source>
</evidence>
<name>F0RSL6_SPHGB</name>
<accession>F0RSL6</accession>
<dbReference type="PROSITE" id="PS51257">
    <property type="entry name" value="PROKAR_LIPOPROTEIN"/>
    <property type="match status" value="1"/>
</dbReference>
<sequence length="678" mass="72438">MNKISITSRWFLIPLIGLLCLMTAGCKQESAARSTMQLKMVSSETKSRSLLPKDTPLEVSRYVVEGEGPQGTTFSVMSTTQNLEVEGLMIGNWTITAIGQNSGGVDLVTGQATVTLTPQPCEVTIELSSLVGKGLLSIELLWNALNVSDPSLQVSLTDEAGAIQTLTPTTNNMANGSVLYSGHYLAGSYLLNAQLFSGSVPVAGCAEVIRLVGNRTTEGSIELRLDKYANVPSPLTLVNHLGVPVECTIAGISENVNALQPVTASLTTSDPSNLEVDWYLDGVLTASELTCTFTPSSGSHRLDVIAKGALQASSGSASISFTATVNGEAGVPILVSTVQDNTGGMNIGIDAHAAFLPDGKILLASNQHQTIQVCRIVRESLEVVHTYTAADGFNAAGITDILVDFATNRVAIADSVKPGITIYQYNFGTSSLVKLLNRDNTYGTSRPGSLTFPYLSELTLLRSTGVLYGLHPLKDHVIETNFYANTQDTLYTNYYYMKIPPFPNPYTAMAISSGGLSTALVQQAGSLLRIFRKGTINAQFTNPVDFSSPGTPYIANVSKVEFLNDNHLIYATDNDVGKFAYTGSVWEQAEVYSSGSDGITDMEGIVQLTANTTGTRLYVLASNALLTFQTPSPAYELTYVDSTLLDSYQASRMDISQDQDMVVITSASSPSLLLCRIP</sequence>
<dbReference type="HOGENOM" id="CLU_400024_0_0_12"/>
<dbReference type="EMBL" id="CP002541">
    <property type="protein sequence ID" value="ADY14129.1"/>
    <property type="molecule type" value="Genomic_DNA"/>
</dbReference>
<evidence type="ECO:0000313" key="2">
    <source>
        <dbReference type="Proteomes" id="UP000008466"/>
    </source>
</evidence>
<dbReference type="OrthoDB" id="367768at2"/>
<dbReference type="eggNOG" id="COG2706">
    <property type="taxonomic scope" value="Bacteria"/>
</dbReference>
<proteinExistence type="predicted"/>
<dbReference type="AlphaFoldDB" id="F0RSL6"/>
<dbReference type="KEGG" id="sbu:SpiBuddy_2310"/>
<dbReference type="Proteomes" id="UP000008466">
    <property type="component" value="Chromosome"/>
</dbReference>
<protein>
    <submittedName>
        <fullName evidence="1">Uncharacterized protein</fullName>
    </submittedName>
</protein>
<reference evidence="2" key="1">
    <citation type="submission" date="2011-02" db="EMBL/GenBank/DDBJ databases">
        <title>Complete sequence of Spirochaeta sp. Buddy.</title>
        <authorList>
            <person name="Lucas S."/>
            <person name="Copeland A."/>
            <person name="Lapidus A."/>
            <person name="Cheng J.-F."/>
            <person name="Goodwin L."/>
            <person name="Pitluck S."/>
            <person name="Zeytun A."/>
            <person name="Detter J.C."/>
            <person name="Han C."/>
            <person name="Tapia R."/>
            <person name="Land M."/>
            <person name="Hauser L."/>
            <person name="Kyrpides N."/>
            <person name="Ivanova N."/>
            <person name="Mikhailova N."/>
            <person name="Pagani I."/>
            <person name="Ritalahti K.M."/>
            <person name="Loeffler F.E."/>
            <person name="Woyke T."/>
        </authorList>
    </citation>
    <scope>NUCLEOTIDE SEQUENCE [LARGE SCALE GENOMIC DNA]</scope>
    <source>
        <strain evidence="2">ATCC BAA-1886 / DSM 22777 / Buddy</strain>
    </source>
</reference>
<dbReference type="SUPFAM" id="SSF101908">
    <property type="entry name" value="Putative isomerase YbhE"/>
    <property type="match status" value="1"/>
</dbReference>
<organism evidence="1 2">
    <name type="scientific">Sphaerochaeta globosa (strain ATCC BAA-1886 / DSM 22777 / Buddy)</name>
    <name type="common">Spirochaeta sp. (strain Buddy)</name>
    <dbReference type="NCBI Taxonomy" id="158189"/>
    <lineage>
        <taxon>Bacteria</taxon>
        <taxon>Pseudomonadati</taxon>
        <taxon>Spirochaetota</taxon>
        <taxon>Spirochaetia</taxon>
        <taxon>Spirochaetales</taxon>
        <taxon>Sphaerochaetaceae</taxon>
        <taxon>Sphaerochaeta</taxon>
    </lineage>
</organism>